<name>A0A921QAZ1_SORBI</name>
<comment type="caution">
    <text evidence="8">The sequence shown here is derived from an EMBL/GenBank/DDBJ whole genome shotgun (WGS) entry which is preliminary data.</text>
</comment>
<dbReference type="AlphaFoldDB" id="A0A921QAZ1"/>
<reference evidence="8" key="2">
    <citation type="submission" date="2020-10" db="EMBL/GenBank/DDBJ databases">
        <authorList>
            <person name="Cooper E.A."/>
            <person name="Brenton Z.W."/>
            <person name="Flinn B.S."/>
            <person name="Jenkins J."/>
            <person name="Shu S."/>
            <person name="Flowers D."/>
            <person name="Luo F."/>
            <person name="Wang Y."/>
            <person name="Xia P."/>
            <person name="Barry K."/>
            <person name="Daum C."/>
            <person name="Lipzen A."/>
            <person name="Yoshinaga Y."/>
            <person name="Schmutz J."/>
            <person name="Saski C."/>
            <person name="Vermerris W."/>
            <person name="Kresovich S."/>
        </authorList>
    </citation>
    <scope>NUCLEOTIDE SEQUENCE</scope>
</reference>
<keyword evidence="4" id="KW-0805">Transcription regulation</keyword>
<evidence type="ECO:0000256" key="1">
    <source>
        <dbReference type="ARBA" id="ARBA00022723"/>
    </source>
</evidence>
<sequence>MVQAGRPPAWRPPNPSLAGTSRPAPPPTTPAARRPDTRAAQDTPCAACGDGSGNFTRCQCKQCPRQKEIHHTNESTSRVKGILRPDSSDKLKTLRYSGGTYSKPKPRVKPMPAEAITYVQYRKPYGRTVGSAGSQKRQCRRSVTPPPSSRKVSLVGSAPLTQNPMPSGSSKNSCLLSPKRLGQTENGHQSAGEHISSSVTPRMASLKNPASPNCKSSQPSSANLNTDATPRNIDSMDSVNALAGSYGSSIFHSQDQSSRKLPASLPKEAVVNPVSPSPKQVRVPHPSKVPLDTKAGPSSKSVGTPDSGSIKLTASTAGPVLQASSVEPALLNPTSVLSQKPMEVYPDTRAAAPIRQEPSVKPVLLTPIPVHSETSTDVYCNSRSRPNPSTNLLNKKSNLATLQHKDISPMHRPQSMASTEHTAVSKERNMVEKNISPTHSLQSMTHAQLTSLPKEISAGSTNCHRSSEYAGEHKKHYQSEARWMGKFHVTGELTHTCYELEAHCPAVMDCRAYEASKQMPEILNLEAVPLSQLWPKKFKMEPPDDQDIRLWFISSHQRPHRSFNHLVDKVSSHIGLLTSIGDAELAIFSSKLLAPDYQRKNGELYFWGVFGKHLRKKWRKPNNHIQNVNSNSSPPNEISSDRSEIGMKLDAIKGKERENAISDIGVTSDAREGEEKDNPMHVAKDSGIVRDSYEGIAEALDLSGGKETDRDNDCVAVLRTPDSNPASSCTAPASSFLNRCCSHDSANKHNFSLEDSACQPVDRSSASSELMLDVPPGFSLDVPPGFTKAHRQLQIKDTPVSYADAFASLVLDCPPGFPIDIPPGFTEVHRQLPAISPAGPEAGVSIHGTETKPLIRFSLNVPSSVKMEVPPGFTVHAVKKEPRLPVDKTTEKQTTSRLTSGASPLVKGAAADEMKITRDEAKMEQDETSEEQECPKIRRLSDLYRGRSEDSTEVCGPVSSAHMTGKLFHDTGAHEKQTTHPRKRGRQESPERPAADTDSGGAWGQIKSRGRGTIPN</sequence>
<dbReference type="GO" id="GO:0140566">
    <property type="term" value="F:histone reader activity"/>
    <property type="evidence" value="ECO:0007669"/>
    <property type="project" value="InterPro"/>
</dbReference>
<organism evidence="8 9">
    <name type="scientific">Sorghum bicolor</name>
    <name type="common">Sorghum</name>
    <name type="synonym">Sorghum vulgare</name>
    <dbReference type="NCBI Taxonomy" id="4558"/>
    <lineage>
        <taxon>Eukaryota</taxon>
        <taxon>Viridiplantae</taxon>
        <taxon>Streptophyta</taxon>
        <taxon>Embryophyta</taxon>
        <taxon>Tracheophyta</taxon>
        <taxon>Spermatophyta</taxon>
        <taxon>Magnoliopsida</taxon>
        <taxon>Liliopsida</taxon>
        <taxon>Poales</taxon>
        <taxon>Poaceae</taxon>
        <taxon>PACMAD clade</taxon>
        <taxon>Panicoideae</taxon>
        <taxon>Andropogonodae</taxon>
        <taxon>Andropogoneae</taxon>
        <taxon>Sorghinae</taxon>
        <taxon>Sorghum</taxon>
    </lineage>
</organism>
<dbReference type="GO" id="GO:0008270">
    <property type="term" value="F:zinc ion binding"/>
    <property type="evidence" value="ECO:0007669"/>
    <property type="project" value="UniProtKB-KW"/>
</dbReference>
<dbReference type="Pfam" id="PF23121">
    <property type="entry name" value="SPOC_AIPP2"/>
    <property type="match status" value="1"/>
</dbReference>
<evidence type="ECO:0000259" key="7">
    <source>
        <dbReference type="Pfam" id="PF23121"/>
    </source>
</evidence>
<dbReference type="Gramene" id="EES17702">
    <property type="protein sequence ID" value="EES17702"/>
    <property type="gene ID" value="SORBI_3009G042600"/>
</dbReference>
<dbReference type="OrthoDB" id="651601at2759"/>
<feature type="compositionally biased region" description="Polar residues" evidence="6">
    <location>
        <begin position="296"/>
        <end position="311"/>
    </location>
</feature>
<feature type="region of interest" description="Disordered" evidence="6">
    <location>
        <begin position="1"/>
        <end position="109"/>
    </location>
</feature>
<evidence type="ECO:0000256" key="4">
    <source>
        <dbReference type="ARBA" id="ARBA00023015"/>
    </source>
</evidence>
<feature type="region of interest" description="Disordered" evidence="6">
    <location>
        <begin position="126"/>
        <end position="240"/>
    </location>
</feature>
<feature type="compositionally biased region" description="Polar residues" evidence="6">
    <location>
        <begin position="208"/>
        <end position="229"/>
    </location>
</feature>
<dbReference type="PANTHER" id="PTHR33304">
    <property type="match status" value="1"/>
</dbReference>
<keyword evidence="3" id="KW-0862">Zinc</keyword>
<dbReference type="Proteomes" id="UP000807115">
    <property type="component" value="Chromosome 9"/>
</dbReference>
<feature type="region of interest" description="Disordered" evidence="6">
    <location>
        <begin position="882"/>
        <end position="902"/>
    </location>
</feature>
<dbReference type="OMA" id="YHANDAM"/>
<feature type="compositionally biased region" description="Basic and acidic residues" evidence="6">
    <location>
        <begin position="986"/>
        <end position="995"/>
    </location>
</feature>
<dbReference type="InterPro" id="IPR049914">
    <property type="entry name" value="PHD1-3/5-6"/>
</dbReference>
<dbReference type="InterPro" id="IPR056280">
    <property type="entry name" value="AIPP2-like_SPOC"/>
</dbReference>
<dbReference type="EMBL" id="CM027688">
    <property type="protein sequence ID" value="KAG0516936.1"/>
    <property type="molecule type" value="Genomic_DNA"/>
</dbReference>
<proteinExistence type="predicted"/>
<feature type="compositionally biased region" description="Basic and acidic residues" evidence="6">
    <location>
        <begin position="933"/>
        <end position="950"/>
    </location>
</feature>
<reference evidence="8" key="1">
    <citation type="journal article" date="2019" name="BMC Genomics">
        <title>A new reference genome for Sorghum bicolor reveals high levels of sequence similarity between sweet and grain genotypes: implications for the genetics of sugar metabolism.</title>
        <authorList>
            <person name="Cooper E.A."/>
            <person name="Brenton Z.W."/>
            <person name="Flinn B.S."/>
            <person name="Jenkins J."/>
            <person name="Shu S."/>
            <person name="Flowers D."/>
            <person name="Luo F."/>
            <person name="Wang Y."/>
            <person name="Xia P."/>
            <person name="Barry K."/>
            <person name="Daum C."/>
            <person name="Lipzen A."/>
            <person name="Yoshinaga Y."/>
            <person name="Schmutz J."/>
            <person name="Saski C."/>
            <person name="Vermerris W."/>
            <person name="Kresovich S."/>
        </authorList>
    </citation>
    <scope>NUCLEOTIDE SEQUENCE</scope>
</reference>
<evidence type="ECO:0000256" key="5">
    <source>
        <dbReference type="ARBA" id="ARBA00023163"/>
    </source>
</evidence>
<evidence type="ECO:0000313" key="9">
    <source>
        <dbReference type="Proteomes" id="UP000807115"/>
    </source>
</evidence>
<keyword evidence="5" id="KW-0804">Transcription</keyword>
<evidence type="ECO:0000256" key="6">
    <source>
        <dbReference type="SAM" id="MobiDB-lite"/>
    </source>
</evidence>
<dbReference type="PANTHER" id="PTHR33304:SF3">
    <property type="entry name" value="EXPRESSED PROTEIN"/>
    <property type="match status" value="1"/>
</dbReference>
<gene>
    <name evidence="8" type="ORF">BDA96_09G045200</name>
</gene>
<feature type="region of interest" description="Disordered" evidence="6">
    <location>
        <begin position="269"/>
        <end position="311"/>
    </location>
</feature>
<dbReference type="GO" id="GO:0034244">
    <property type="term" value="P:negative regulation of transcription elongation by RNA polymerase II"/>
    <property type="evidence" value="ECO:0007669"/>
    <property type="project" value="InterPro"/>
</dbReference>
<feature type="domain" description="AIPP2-like SPOC-like" evidence="7">
    <location>
        <begin position="483"/>
        <end position="610"/>
    </location>
</feature>
<feature type="compositionally biased region" description="Basic and acidic residues" evidence="6">
    <location>
        <begin position="882"/>
        <end position="891"/>
    </location>
</feature>
<feature type="compositionally biased region" description="Polar residues" evidence="6">
    <location>
        <begin position="183"/>
        <end position="200"/>
    </location>
</feature>
<keyword evidence="2" id="KW-0863">Zinc-finger</keyword>
<feature type="compositionally biased region" description="Polar residues" evidence="6">
    <location>
        <begin position="159"/>
        <end position="175"/>
    </location>
</feature>
<feature type="region of interest" description="Disordered" evidence="6">
    <location>
        <begin position="918"/>
        <end position="1016"/>
    </location>
</feature>
<keyword evidence="1" id="KW-0479">Metal-binding</keyword>
<feature type="compositionally biased region" description="Basic and acidic residues" evidence="6">
    <location>
        <begin position="967"/>
        <end position="978"/>
    </location>
</feature>
<feature type="compositionally biased region" description="Polar residues" evidence="6">
    <location>
        <begin position="892"/>
        <end position="902"/>
    </location>
</feature>
<accession>A0A921QAZ1</accession>
<protein>
    <recommendedName>
        <fullName evidence="7">AIPP2-like SPOC-like domain-containing protein</fullName>
    </recommendedName>
</protein>
<evidence type="ECO:0000256" key="3">
    <source>
        <dbReference type="ARBA" id="ARBA00022833"/>
    </source>
</evidence>
<evidence type="ECO:0000313" key="8">
    <source>
        <dbReference type="EMBL" id="KAG0516936.1"/>
    </source>
</evidence>
<evidence type="ECO:0000256" key="2">
    <source>
        <dbReference type="ARBA" id="ARBA00022771"/>
    </source>
</evidence>